<protein>
    <recommendedName>
        <fullName evidence="4">Retrotransposon gag domain-containing protein</fullName>
    </recommendedName>
</protein>
<sequence>MASLHESEGSHNEGHVSERSMSPSERMKVRLITLEFGDHAHVWWNKVLKDISRGLRDPCESWGSLKRLMRRGDGNGPYEGLNNGGYYGTILHGLNREIQDIVELQHYTTLEELVHQAKKVELQLKRTKIMHIQKGKILHLKGLSSR</sequence>
<dbReference type="AlphaFoldDB" id="A0A371E5D5"/>
<organism evidence="2 3">
    <name type="scientific">Mucuna pruriens</name>
    <name type="common">Velvet bean</name>
    <name type="synonym">Dolichos pruriens</name>
    <dbReference type="NCBI Taxonomy" id="157652"/>
    <lineage>
        <taxon>Eukaryota</taxon>
        <taxon>Viridiplantae</taxon>
        <taxon>Streptophyta</taxon>
        <taxon>Embryophyta</taxon>
        <taxon>Tracheophyta</taxon>
        <taxon>Spermatophyta</taxon>
        <taxon>Magnoliopsida</taxon>
        <taxon>eudicotyledons</taxon>
        <taxon>Gunneridae</taxon>
        <taxon>Pentapetalae</taxon>
        <taxon>rosids</taxon>
        <taxon>fabids</taxon>
        <taxon>Fabales</taxon>
        <taxon>Fabaceae</taxon>
        <taxon>Papilionoideae</taxon>
        <taxon>50 kb inversion clade</taxon>
        <taxon>NPAAA clade</taxon>
        <taxon>indigoferoid/millettioid clade</taxon>
        <taxon>Phaseoleae</taxon>
        <taxon>Mucuna</taxon>
    </lineage>
</organism>
<evidence type="ECO:0000313" key="2">
    <source>
        <dbReference type="EMBL" id="RDX61242.1"/>
    </source>
</evidence>
<dbReference type="EMBL" id="QJKJ01016256">
    <property type="protein sequence ID" value="RDX61242.1"/>
    <property type="molecule type" value="Genomic_DNA"/>
</dbReference>
<gene>
    <name evidence="2" type="ORF">CR513_60543</name>
</gene>
<evidence type="ECO:0008006" key="4">
    <source>
        <dbReference type="Google" id="ProtNLM"/>
    </source>
</evidence>
<dbReference type="Proteomes" id="UP000257109">
    <property type="component" value="Unassembled WGS sequence"/>
</dbReference>
<dbReference type="OrthoDB" id="1934635at2759"/>
<keyword evidence="3" id="KW-1185">Reference proteome</keyword>
<evidence type="ECO:0000256" key="1">
    <source>
        <dbReference type="SAM" id="MobiDB-lite"/>
    </source>
</evidence>
<reference evidence="2" key="1">
    <citation type="submission" date="2018-05" db="EMBL/GenBank/DDBJ databases">
        <title>Draft genome of Mucuna pruriens seed.</title>
        <authorList>
            <person name="Nnadi N.E."/>
            <person name="Vos R."/>
            <person name="Hasami M.H."/>
            <person name="Devisetty U.K."/>
            <person name="Aguiy J.C."/>
        </authorList>
    </citation>
    <scope>NUCLEOTIDE SEQUENCE [LARGE SCALE GENOMIC DNA]</scope>
    <source>
        <strain evidence="2">JCA_2017</strain>
    </source>
</reference>
<feature type="compositionally biased region" description="Basic and acidic residues" evidence="1">
    <location>
        <begin position="1"/>
        <end position="18"/>
    </location>
</feature>
<evidence type="ECO:0000313" key="3">
    <source>
        <dbReference type="Proteomes" id="UP000257109"/>
    </source>
</evidence>
<feature type="region of interest" description="Disordered" evidence="1">
    <location>
        <begin position="1"/>
        <end position="22"/>
    </location>
</feature>
<comment type="caution">
    <text evidence="2">The sequence shown here is derived from an EMBL/GenBank/DDBJ whole genome shotgun (WGS) entry which is preliminary data.</text>
</comment>
<feature type="non-terminal residue" evidence="2">
    <location>
        <position position="1"/>
    </location>
</feature>
<feature type="non-terminal residue" evidence="2">
    <location>
        <position position="146"/>
    </location>
</feature>
<accession>A0A371E5D5</accession>
<proteinExistence type="predicted"/>
<name>A0A371E5D5_MUCPR</name>